<sequence>MRKRGVFGAAILAVAMAFVAAPMAMAAPAQDVPEDAAGVISPENSLMASPEDLERLGFSADEVEKQRRGFLKLDEAERKRQDRLRAEQEAIVPHPEWLPKYEILPPSDDGVQPLTVWIQSCLDGPNDYKVGYLGADASGPQSYNCYHGSGSYDRSTYPTQHVYTLRAGNETGRVLYKYDTSAYYYYSVWRGPSDFNTYYFQEVYGTPNVYEVQLK</sequence>
<protein>
    <recommendedName>
        <fullName evidence="4">Secreted protein</fullName>
    </recommendedName>
</protein>
<name>A0ABY4BXK4_9MICO</name>
<organism evidence="2 3">
    <name type="scientific">Agromyces larvae</name>
    <dbReference type="NCBI Taxonomy" id="2929802"/>
    <lineage>
        <taxon>Bacteria</taxon>
        <taxon>Bacillati</taxon>
        <taxon>Actinomycetota</taxon>
        <taxon>Actinomycetes</taxon>
        <taxon>Micrococcales</taxon>
        <taxon>Microbacteriaceae</taxon>
        <taxon>Agromyces</taxon>
    </lineage>
</organism>
<evidence type="ECO:0008006" key="4">
    <source>
        <dbReference type="Google" id="ProtNLM"/>
    </source>
</evidence>
<feature type="signal peptide" evidence="1">
    <location>
        <begin position="1"/>
        <end position="26"/>
    </location>
</feature>
<evidence type="ECO:0000313" key="3">
    <source>
        <dbReference type="Proteomes" id="UP000832097"/>
    </source>
</evidence>
<reference evidence="2 3" key="1">
    <citation type="submission" date="2022-03" db="EMBL/GenBank/DDBJ databases">
        <title>Mucilaginibacter sp. isolated from the gut of Protaetia brevitarsis seulensis larvae.</title>
        <authorList>
            <person name="Won M."/>
            <person name="Kim S.-J."/>
            <person name="Kwon S.-W."/>
        </authorList>
    </citation>
    <scope>NUCLEOTIDE SEQUENCE [LARGE SCALE GENOMIC DNA]</scope>
    <source>
        <strain evidence="2 3">CFWR-12</strain>
    </source>
</reference>
<feature type="chain" id="PRO_5045070910" description="Secreted protein" evidence="1">
    <location>
        <begin position="27"/>
        <end position="215"/>
    </location>
</feature>
<proteinExistence type="predicted"/>
<evidence type="ECO:0000313" key="2">
    <source>
        <dbReference type="EMBL" id="UOE43864.1"/>
    </source>
</evidence>
<keyword evidence="3" id="KW-1185">Reference proteome</keyword>
<gene>
    <name evidence="2" type="ORF">MTO99_17115</name>
</gene>
<dbReference type="RefSeq" id="WP_243555162.1">
    <property type="nucleotide sequence ID" value="NZ_CP094528.1"/>
</dbReference>
<evidence type="ECO:0000256" key="1">
    <source>
        <dbReference type="SAM" id="SignalP"/>
    </source>
</evidence>
<accession>A0ABY4BXK4</accession>
<keyword evidence="1" id="KW-0732">Signal</keyword>
<dbReference type="EMBL" id="CP094528">
    <property type="protein sequence ID" value="UOE43864.1"/>
    <property type="molecule type" value="Genomic_DNA"/>
</dbReference>
<dbReference type="Proteomes" id="UP000832097">
    <property type="component" value="Chromosome"/>
</dbReference>